<evidence type="ECO:0000256" key="4">
    <source>
        <dbReference type="ARBA" id="ARBA00022692"/>
    </source>
</evidence>
<dbReference type="CDD" id="cd06261">
    <property type="entry name" value="TM_PBP2"/>
    <property type="match status" value="1"/>
</dbReference>
<sequence>MLDNTLRFHVYFNKYGRSWISLKPNETIDFLHKNYKRGLEKEKKWIRFYQILIFVCFFGLWEIAGRREWIDPLLFSSPSKIWNLFVTKLNDGTLLSHLGITLFETVLGFILGTLLGALLATLLWWSARLSKILDPYLVILNAMPKVALGPILIVALGPGFISIIAMGTIISVIITTIVVFTSFKEVDSNYLKVLKTFDASKMQLFKEAVLPASFPTIVSTLKVNVGLSWVGVIVGEFLVSAKGLGYMIIYGFQVFNFTLVLLSLLIIAFFATIMYQGVELLERHFVKTEKKG</sequence>
<organism evidence="9 10">
    <name type="scientific">Metabacillus bambusae</name>
    <dbReference type="NCBI Taxonomy" id="2795218"/>
    <lineage>
        <taxon>Bacteria</taxon>
        <taxon>Bacillati</taxon>
        <taxon>Bacillota</taxon>
        <taxon>Bacilli</taxon>
        <taxon>Bacillales</taxon>
        <taxon>Bacillaceae</taxon>
        <taxon>Metabacillus</taxon>
    </lineage>
</organism>
<evidence type="ECO:0000256" key="2">
    <source>
        <dbReference type="ARBA" id="ARBA00022448"/>
    </source>
</evidence>
<evidence type="ECO:0000256" key="5">
    <source>
        <dbReference type="ARBA" id="ARBA00022989"/>
    </source>
</evidence>
<protein>
    <submittedName>
        <fullName evidence="9">ABC transporter permease</fullName>
    </submittedName>
</protein>
<feature type="transmembrane region" description="Helical" evidence="7">
    <location>
        <begin position="227"/>
        <end position="247"/>
    </location>
</feature>
<dbReference type="InterPro" id="IPR000515">
    <property type="entry name" value="MetI-like"/>
</dbReference>
<comment type="subcellular location">
    <subcellularLocation>
        <location evidence="1 7">Cell membrane</location>
        <topology evidence="1 7">Multi-pass membrane protein</topology>
    </subcellularLocation>
</comment>
<keyword evidence="4 7" id="KW-0812">Transmembrane</keyword>
<dbReference type="Proteomes" id="UP000663981">
    <property type="component" value="Unassembled WGS sequence"/>
</dbReference>
<accession>A0ABS3N4E1</accession>
<dbReference type="PANTHER" id="PTHR30151">
    <property type="entry name" value="ALKANE SULFONATE ABC TRANSPORTER-RELATED, MEMBRANE SUBUNIT"/>
    <property type="match status" value="1"/>
</dbReference>
<reference evidence="9 10" key="1">
    <citation type="submission" date="2021-03" db="EMBL/GenBank/DDBJ databases">
        <title>Whole genome sequence of Metabacillus bambusae BG109.</title>
        <authorList>
            <person name="Jeong J.W."/>
        </authorList>
    </citation>
    <scope>NUCLEOTIDE SEQUENCE [LARGE SCALE GENOMIC DNA]</scope>
    <source>
        <strain evidence="9 10">BG109</strain>
    </source>
</reference>
<keyword evidence="5 7" id="KW-1133">Transmembrane helix</keyword>
<name>A0ABS3N4E1_9BACI</name>
<dbReference type="InterPro" id="IPR035906">
    <property type="entry name" value="MetI-like_sf"/>
</dbReference>
<feature type="transmembrane region" description="Helical" evidence="7">
    <location>
        <begin position="106"/>
        <end position="125"/>
    </location>
</feature>
<feature type="domain" description="ABC transmembrane type-1" evidence="8">
    <location>
        <begin position="94"/>
        <end position="275"/>
    </location>
</feature>
<evidence type="ECO:0000313" key="10">
    <source>
        <dbReference type="Proteomes" id="UP000663981"/>
    </source>
</evidence>
<keyword evidence="6 7" id="KW-0472">Membrane</keyword>
<dbReference type="PANTHER" id="PTHR30151:SF19">
    <property type="entry name" value="ABC TRANSPORTER PERMEASE"/>
    <property type="match status" value="1"/>
</dbReference>
<keyword evidence="3" id="KW-1003">Cell membrane</keyword>
<comment type="caution">
    <text evidence="9">The sequence shown here is derived from an EMBL/GenBank/DDBJ whole genome shotgun (WGS) entry which is preliminary data.</text>
</comment>
<feature type="transmembrane region" description="Helical" evidence="7">
    <location>
        <begin position="163"/>
        <end position="183"/>
    </location>
</feature>
<gene>
    <name evidence="9" type="ORF">I7822_15920</name>
</gene>
<comment type="similarity">
    <text evidence="7">Belongs to the binding-protein-dependent transport system permease family.</text>
</comment>
<evidence type="ECO:0000256" key="7">
    <source>
        <dbReference type="RuleBase" id="RU363032"/>
    </source>
</evidence>
<dbReference type="EMBL" id="JAGDEL010000012">
    <property type="protein sequence ID" value="MBO1513137.1"/>
    <property type="molecule type" value="Genomic_DNA"/>
</dbReference>
<dbReference type="Pfam" id="PF00528">
    <property type="entry name" value="BPD_transp_1"/>
    <property type="match status" value="1"/>
</dbReference>
<feature type="transmembrane region" description="Helical" evidence="7">
    <location>
        <begin position="254"/>
        <end position="275"/>
    </location>
</feature>
<keyword evidence="10" id="KW-1185">Reference proteome</keyword>
<keyword evidence="2 7" id="KW-0813">Transport</keyword>
<evidence type="ECO:0000313" key="9">
    <source>
        <dbReference type="EMBL" id="MBO1513137.1"/>
    </source>
</evidence>
<evidence type="ECO:0000256" key="1">
    <source>
        <dbReference type="ARBA" id="ARBA00004651"/>
    </source>
</evidence>
<dbReference type="PROSITE" id="PS50928">
    <property type="entry name" value="ABC_TM1"/>
    <property type="match status" value="1"/>
</dbReference>
<evidence type="ECO:0000256" key="3">
    <source>
        <dbReference type="ARBA" id="ARBA00022475"/>
    </source>
</evidence>
<feature type="transmembrane region" description="Helical" evidence="7">
    <location>
        <begin position="137"/>
        <end position="157"/>
    </location>
</feature>
<evidence type="ECO:0000259" key="8">
    <source>
        <dbReference type="PROSITE" id="PS50928"/>
    </source>
</evidence>
<proteinExistence type="inferred from homology"/>
<dbReference type="Gene3D" id="1.10.3720.10">
    <property type="entry name" value="MetI-like"/>
    <property type="match status" value="1"/>
</dbReference>
<dbReference type="SUPFAM" id="SSF161098">
    <property type="entry name" value="MetI-like"/>
    <property type="match status" value="1"/>
</dbReference>
<evidence type="ECO:0000256" key="6">
    <source>
        <dbReference type="ARBA" id="ARBA00023136"/>
    </source>
</evidence>
<feature type="transmembrane region" description="Helical" evidence="7">
    <location>
        <begin position="45"/>
        <end position="64"/>
    </location>
</feature>